<keyword evidence="3" id="KW-1185">Reference proteome</keyword>
<dbReference type="Proteomes" id="UP000198649">
    <property type="component" value="Unassembled WGS sequence"/>
</dbReference>
<dbReference type="InterPro" id="IPR045864">
    <property type="entry name" value="aa-tRNA-synth_II/BPL/LPL"/>
</dbReference>
<proteinExistence type="predicted"/>
<evidence type="ECO:0000313" key="3">
    <source>
        <dbReference type="Proteomes" id="UP000198649"/>
    </source>
</evidence>
<evidence type="ECO:0000259" key="1">
    <source>
        <dbReference type="PROSITE" id="PS51733"/>
    </source>
</evidence>
<dbReference type="EMBL" id="FOQG01000007">
    <property type="protein sequence ID" value="SFI36194.1"/>
    <property type="molecule type" value="Genomic_DNA"/>
</dbReference>
<accession>A0A1I3HKD1</accession>
<dbReference type="Gene3D" id="3.30.930.10">
    <property type="entry name" value="Bira Bifunctional Protein, Domain 2"/>
    <property type="match status" value="1"/>
</dbReference>
<dbReference type="STRING" id="1005945.SAMN05216561_107222"/>
<name>A0A1I3HKD1_9ACTN</name>
<feature type="domain" description="BPL/LPL catalytic" evidence="1">
    <location>
        <begin position="37"/>
        <end position="234"/>
    </location>
</feature>
<evidence type="ECO:0000313" key="2">
    <source>
        <dbReference type="EMBL" id="SFI36194.1"/>
    </source>
</evidence>
<protein>
    <recommendedName>
        <fullName evidence="1">BPL/LPL catalytic domain-containing protein</fullName>
    </recommendedName>
</protein>
<dbReference type="PROSITE" id="PS51733">
    <property type="entry name" value="BPL_LPL_CATALYTIC"/>
    <property type="match status" value="1"/>
</dbReference>
<gene>
    <name evidence="2" type="ORF">SAMN05216561_107222</name>
</gene>
<organism evidence="2 3">
    <name type="scientific">Nocardioides psychrotolerans</name>
    <dbReference type="NCBI Taxonomy" id="1005945"/>
    <lineage>
        <taxon>Bacteria</taxon>
        <taxon>Bacillati</taxon>
        <taxon>Actinomycetota</taxon>
        <taxon>Actinomycetes</taxon>
        <taxon>Propionibacteriales</taxon>
        <taxon>Nocardioidaceae</taxon>
        <taxon>Nocardioides</taxon>
    </lineage>
</organism>
<dbReference type="InterPro" id="IPR004143">
    <property type="entry name" value="BPL_LPL_catalytic"/>
</dbReference>
<sequence length="250" mass="26091">MTGPFGDGPLTVLRRPAPVTGSEDLRGVLASASQQPGTARPVLLVSRCAPTAAFSRRDTLLPGYPAAAEVVAARGFEPVVRPVGGHLAGYDEGCLVLHLWGSHPHPRLGLRDRFSLVSQALSGALTVLGVPELRIGAVPGEYCDGAWSVNVGGRAKLAGTGQRLFRDGYLFCAVLSVAHPEPVRHMLTAAYAALGLPLDPVTVGSVDQWVPGITLDQAAAVVASHLGRLLDPLTGHEGSRDDSLTLVPVR</sequence>
<reference evidence="2 3" key="1">
    <citation type="submission" date="2016-10" db="EMBL/GenBank/DDBJ databases">
        <authorList>
            <person name="de Groot N.N."/>
        </authorList>
    </citation>
    <scope>NUCLEOTIDE SEQUENCE [LARGE SCALE GENOMIC DNA]</scope>
    <source>
        <strain evidence="2 3">CGMCC 1.11156</strain>
    </source>
</reference>
<dbReference type="AlphaFoldDB" id="A0A1I3HKD1"/>
<dbReference type="SUPFAM" id="SSF55681">
    <property type="entry name" value="Class II aaRS and biotin synthetases"/>
    <property type="match status" value="1"/>
</dbReference>